<dbReference type="SMART" id="SM01311">
    <property type="entry name" value="RPOL_N"/>
    <property type="match status" value="1"/>
</dbReference>
<comment type="similarity">
    <text evidence="1 8">Belongs to the phage and mitochondrial RNA polymerase family.</text>
</comment>
<dbReference type="Pfam" id="PF14700">
    <property type="entry name" value="RPOL_N"/>
    <property type="match status" value="1"/>
</dbReference>
<dbReference type="EMBL" id="JANCYW010000009">
    <property type="protein sequence ID" value="KAK4536794.1"/>
    <property type="molecule type" value="Genomic_DNA"/>
</dbReference>
<dbReference type="InterPro" id="IPR043502">
    <property type="entry name" value="DNA/RNA_pol_sf"/>
</dbReference>
<dbReference type="InterPro" id="IPR002092">
    <property type="entry name" value="DNA-dir_Rpol_phage-type"/>
</dbReference>
<dbReference type="InterPro" id="IPR046950">
    <property type="entry name" value="DNA-dir_Rpol_C_phage-type"/>
</dbReference>
<dbReference type="GO" id="GO:0006390">
    <property type="term" value="P:mitochondrial transcription"/>
    <property type="evidence" value="ECO:0007669"/>
    <property type="project" value="TreeGrafter"/>
</dbReference>
<evidence type="ECO:0000256" key="4">
    <source>
        <dbReference type="ARBA" id="ARBA00022679"/>
    </source>
</evidence>
<dbReference type="Gene3D" id="1.10.287.260">
    <property type="match status" value="1"/>
</dbReference>
<evidence type="ECO:0000256" key="1">
    <source>
        <dbReference type="ARBA" id="ARBA00009493"/>
    </source>
</evidence>
<comment type="function">
    <text evidence="8">DNA-dependent RNA polymerase catalyzes the transcription of DNA into RNA using the four ribonucleoside triphosphates as substrates.</text>
</comment>
<keyword evidence="5 8" id="KW-0548">Nucleotidyltransferase</keyword>
<dbReference type="InterPro" id="IPR024075">
    <property type="entry name" value="DNA-dir_RNA_pol_helix_hairp_sf"/>
</dbReference>
<dbReference type="Gene3D" id="1.10.150.20">
    <property type="entry name" value="5' to 3' exonuclease, C-terminal subdomain"/>
    <property type="match status" value="1"/>
</dbReference>
<evidence type="ECO:0000313" key="11">
    <source>
        <dbReference type="EMBL" id="KAK4536794.1"/>
    </source>
</evidence>
<evidence type="ECO:0000256" key="7">
    <source>
        <dbReference type="ARBA" id="ARBA00048552"/>
    </source>
</evidence>
<dbReference type="GO" id="GO:0003899">
    <property type="term" value="F:DNA-directed RNA polymerase activity"/>
    <property type="evidence" value="ECO:0007669"/>
    <property type="project" value="UniProtKB-EC"/>
</dbReference>
<name>A0AAV9IXG3_CYACA</name>
<dbReference type="Gene3D" id="1.10.1320.10">
    <property type="entry name" value="DNA-directed RNA polymerase, N-terminal domain"/>
    <property type="match status" value="1"/>
</dbReference>
<feature type="region of interest" description="Disordered" evidence="9">
    <location>
        <begin position="191"/>
        <end position="259"/>
    </location>
</feature>
<dbReference type="GO" id="GO:0034245">
    <property type="term" value="C:mitochondrial DNA-directed RNA polymerase complex"/>
    <property type="evidence" value="ECO:0007669"/>
    <property type="project" value="TreeGrafter"/>
</dbReference>
<reference evidence="11 12" key="1">
    <citation type="submission" date="2022-07" db="EMBL/GenBank/DDBJ databases">
        <title>Genome-wide signatures of adaptation to extreme environments.</title>
        <authorList>
            <person name="Cho C.H."/>
            <person name="Yoon H.S."/>
        </authorList>
    </citation>
    <scope>NUCLEOTIDE SEQUENCE [LARGE SCALE GENOMIC DNA]</scope>
    <source>
        <strain evidence="11 12">DBV 063 E5</strain>
    </source>
</reference>
<keyword evidence="12" id="KW-1185">Reference proteome</keyword>
<dbReference type="Pfam" id="PF00940">
    <property type="entry name" value="RNA_pol"/>
    <property type="match status" value="1"/>
</dbReference>
<evidence type="ECO:0000256" key="2">
    <source>
        <dbReference type="ARBA" id="ARBA00012418"/>
    </source>
</evidence>
<comment type="catalytic activity">
    <reaction evidence="7 8">
        <text>RNA(n) + a ribonucleoside 5'-triphosphate = RNA(n+1) + diphosphate</text>
        <dbReference type="Rhea" id="RHEA:21248"/>
        <dbReference type="Rhea" id="RHEA-COMP:14527"/>
        <dbReference type="Rhea" id="RHEA-COMP:17342"/>
        <dbReference type="ChEBI" id="CHEBI:33019"/>
        <dbReference type="ChEBI" id="CHEBI:61557"/>
        <dbReference type="ChEBI" id="CHEBI:140395"/>
        <dbReference type="EC" id="2.7.7.6"/>
    </reaction>
</comment>
<dbReference type="PANTHER" id="PTHR10102">
    <property type="entry name" value="DNA-DIRECTED RNA POLYMERASE, MITOCHONDRIAL"/>
    <property type="match status" value="1"/>
</dbReference>
<organism evidence="11 12">
    <name type="scientific">Cyanidium caldarium</name>
    <name type="common">Red alga</name>
    <dbReference type="NCBI Taxonomy" id="2771"/>
    <lineage>
        <taxon>Eukaryota</taxon>
        <taxon>Rhodophyta</taxon>
        <taxon>Bangiophyceae</taxon>
        <taxon>Cyanidiales</taxon>
        <taxon>Cyanidiaceae</taxon>
        <taxon>Cyanidium</taxon>
    </lineage>
</organism>
<proteinExistence type="inferred from homology"/>
<dbReference type="PROSITE" id="PS00489">
    <property type="entry name" value="RNA_POL_PHAGE_2"/>
    <property type="match status" value="1"/>
</dbReference>
<evidence type="ECO:0000256" key="5">
    <source>
        <dbReference type="ARBA" id="ARBA00022695"/>
    </source>
</evidence>
<feature type="region of interest" description="Disordered" evidence="9">
    <location>
        <begin position="149"/>
        <end position="174"/>
    </location>
</feature>
<feature type="compositionally biased region" description="Low complexity" evidence="9">
    <location>
        <begin position="250"/>
        <end position="259"/>
    </location>
</feature>
<dbReference type="Gene3D" id="1.10.287.280">
    <property type="match status" value="1"/>
</dbReference>
<evidence type="ECO:0000256" key="3">
    <source>
        <dbReference type="ARBA" id="ARBA00022478"/>
    </source>
</evidence>
<dbReference type="PROSITE" id="PS00900">
    <property type="entry name" value="RNA_POL_PHAGE_1"/>
    <property type="match status" value="1"/>
</dbReference>
<dbReference type="SUPFAM" id="SSF56672">
    <property type="entry name" value="DNA/RNA polymerases"/>
    <property type="match status" value="1"/>
</dbReference>
<evidence type="ECO:0000256" key="6">
    <source>
        <dbReference type="ARBA" id="ARBA00023163"/>
    </source>
</evidence>
<comment type="caution">
    <text evidence="11">The sequence shown here is derived from an EMBL/GenBank/DDBJ whole genome shotgun (WGS) entry which is preliminary data.</text>
</comment>
<dbReference type="PANTHER" id="PTHR10102:SF0">
    <property type="entry name" value="DNA-DIRECTED RNA POLYMERASE, MITOCHONDRIAL"/>
    <property type="match status" value="1"/>
</dbReference>
<dbReference type="InterPro" id="IPR029262">
    <property type="entry name" value="RPOL_N"/>
</dbReference>
<gene>
    <name evidence="11" type="ORF">CDCA_CDCA09G2819</name>
</gene>
<dbReference type="EC" id="2.7.7.6" evidence="2 8"/>
<sequence>MRLEVRAAHAAPATRPAGDRGIRRLLRWPPPWRRLHRSAPRGASEPYRVGDAEEVSRTAVASPPPLRWRRDTSYVVALCDTPDAVLPPPAADAADLRRSVQGLVRIIHALAERERAGDAAVLSPYGAMRSKMVYRVTSDMLHAAAASAESAPASAAPDTTPHLPRRPVSPEEQAAATERVFQALLRSGSESGSTAGELLEASQPRPDRAAPSTSRRERLLIKTTDVPPSVTAADESARGRATAAASLHRPASSPAPESVASDLAHGARFAIGLERYVAASELAAAARMGITGAMHAADGYYHDEMDYLRQFDLEEKAVEQAVQRYRVFAQSAIQRGDVALLKPTQRLLLSWYHPLVMNIVKEQEAIRQQIVSLDRNKYGPYLLLLKPEVFAVLAIHETLAQVLQDKSGASFTRAALAIGRAVQAEYHALRLRQLQLESRKAEQQPQADRGVEYVLRRARRTASPRTVIAINAAARRMELESALWDDRVVAKIGSCLIHLLLRSARVVLPPATPEGEPAAVFAFQHVYRPAAHSRHQIGIIELHEAVQRLLVSSGPELRDTLLPRYQPMLVPPRPWTSYNRGGYLRPRGLVMRLRGGRRHLEALKHSDLSEVFAGLNALGATPWRINRPVLEVVERLWQRGGDIAGLVPRADLPPPPLEDIDDIVEEEAVEAGDATERVRRQRRAERRVRKTNRERHALRCDLMYKLQTAREFADVERFYLPHNLDFRGRAYPIPPLLNHMGSDVCRALLQFATPGRPLGERGIFWLKVHLANLCGRGKTSLSERVAFAESVMPQALAVARDPLSDAHLQWWATQEDPFQLLATCFEFAACNGGRDPHVVSTFPVHQDGSCNGLQHYAALGRDEVGAAQVNLVPSDRPQDVYAAVAAVVRERIAAAAREGNPTAQLLDGRISRKVVKQTVMTSVYGVTYCGAREQIQNRLRELPGMPPERLWEASQYAARQTLLSLGDLFRGATDTMEWLAECAARIASSRYGDGAVHWVTPLGLPVVQPYRQRECHLVNTVVQKVLLAEDNEALPVSRARQRSAFPPNYVHSLDSSHMLMTAVECRRQGIPFAAVHDSFWTHPSQMDRLNAILRHRFVHLHTRDLLTELLEHFRLHFPDIAFPEVPPRGQLDLRVVLDSPYFFS</sequence>
<dbReference type="Proteomes" id="UP001301350">
    <property type="component" value="Unassembled WGS sequence"/>
</dbReference>
<keyword evidence="4 8" id="KW-0808">Transferase</keyword>
<accession>A0AAV9IXG3</accession>
<evidence type="ECO:0000259" key="10">
    <source>
        <dbReference type="SMART" id="SM01311"/>
    </source>
</evidence>
<evidence type="ECO:0000256" key="9">
    <source>
        <dbReference type="SAM" id="MobiDB-lite"/>
    </source>
</evidence>
<feature type="domain" description="DNA-directed RNA polymerase N-terminal" evidence="10">
    <location>
        <begin position="308"/>
        <end position="620"/>
    </location>
</feature>
<keyword evidence="3 8" id="KW-0240">DNA-directed RNA polymerase</keyword>
<keyword evidence="6 8" id="KW-0804">Transcription</keyword>
<protein>
    <recommendedName>
        <fullName evidence="2 8">DNA-directed RNA polymerase</fullName>
        <ecNumber evidence="2 8">2.7.7.6</ecNumber>
    </recommendedName>
</protein>
<dbReference type="AlphaFoldDB" id="A0AAV9IXG3"/>
<evidence type="ECO:0000313" key="12">
    <source>
        <dbReference type="Proteomes" id="UP001301350"/>
    </source>
</evidence>
<dbReference type="FunFam" id="1.10.150.20:FF:000041">
    <property type="entry name" value="DNA-directed RNA polymerase"/>
    <property type="match status" value="1"/>
</dbReference>
<dbReference type="GO" id="GO:0003677">
    <property type="term" value="F:DNA binding"/>
    <property type="evidence" value="ECO:0007669"/>
    <property type="project" value="InterPro"/>
</dbReference>
<dbReference type="InterPro" id="IPR037159">
    <property type="entry name" value="RNA_POL_N_sf"/>
</dbReference>
<evidence type="ECO:0000256" key="8">
    <source>
        <dbReference type="RuleBase" id="RU003805"/>
    </source>
</evidence>